<feature type="compositionally biased region" description="Basic and acidic residues" evidence="1">
    <location>
        <begin position="423"/>
        <end position="452"/>
    </location>
</feature>
<proteinExistence type="predicted"/>
<dbReference type="Proteomes" id="UP000199069">
    <property type="component" value="Unassembled WGS sequence"/>
</dbReference>
<dbReference type="OMA" id="HEIERMM"/>
<keyword evidence="4" id="KW-1185">Reference proteome</keyword>
<reference evidence="2 4" key="1">
    <citation type="submission" date="2015-07" db="EMBL/GenBank/DDBJ databases">
        <authorList>
            <person name="Cajimat M.N.B."/>
            <person name="Milazzo M.L."/>
            <person name="Fulhorst C.F."/>
        </authorList>
    </citation>
    <scope>NUCLEOTIDE SEQUENCE [LARGE SCALE GENOMIC DNA]</scope>
    <source>
        <strain evidence="2">Single colony</strain>
    </source>
</reference>
<feature type="compositionally biased region" description="Polar residues" evidence="1">
    <location>
        <begin position="361"/>
        <end position="370"/>
    </location>
</feature>
<feature type="region of interest" description="Disordered" evidence="1">
    <location>
        <begin position="1"/>
        <end position="72"/>
    </location>
</feature>
<feature type="region of interest" description="Disordered" evidence="1">
    <location>
        <begin position="210"/>
        <end position="234"/>
    </location>
</feature>
<gene>
    <name evidence="2" type="primary">FGENESH: predicted gene_15.205</name>
    <name evidence="3" type="ORF">AAT19DRAFT_11287</name>
    <name evidence="2" type="ORF">BN2166_0069240</name>
</gene>
<feature type="compositionally biased region" description="Acidic residues" evidence="1">
    <location>
        <begin position="29"/>
        <end position="42"/>
    </location>
</feature>
<protein>
    <submittedName>
        <fullName evidence="2">BY PROTMAP: gi|342318908|gb|EGU10864.1| RNA binding protein [Rhodotorula glutinis ATCC 204091]</fullName>
    </submittedName>
</protein>
<dbReference type="Proteomes" id="UP000239560">
    <property type="component" value="Unassembled WGS sequence"/>
</dbReference>
<feature type="region of interest" description="Disordered" evidence="1">
    <location>
        <begin position="532"/>
        <end position="555"/>
    </location>
</feature>
<evidence type="ECO:0000313" key="5">
    <source>
        <dbReference type="Proteomes" id="UP000239560"/>
    </source>
</evidence>
<feature type="compositionally biased region" description="Low complexity" evidence="1">
    <location>
        <begin position="50"/>
        <end position="72"/>
    </location>
</feature>
<sequence length="622" mass="64753">MATSTAARTTAHGKRTHAHTLDTPHVAALDDDREEGEIDDDSGGGGVAEGAGSAQAAAVADTGPGRPATTTPALSTSALLAVKEQSKQIIAELLTYGVSPEYLLSVGVSRDILEISFHELNLDLSVPTVAPQAFPYFPPLATSLSAHATPFTPRSPLSPGRTASPPPVNPELAALEAQKRQQLLARKAALLARKQQQALESDVDALFAAAPSPASSSAATKETRSARRNRKKRKLMAAQAVHDLRESVDHTEETVDVPSPGPFVVSANAEVGPSSRYNSVARSSAQPTSTFVPTSVAGRPKATDLEGEPAHAMSSASLSKGHAAPAYIASASTRMIIELSDDESEEEEQAGDGADEEMRDSTPSTSSGNIPSPSLAPSQPSRRSSRPPAGEADQAAAAAAAAEAAARAAKAELDERERKHRLEAKEREIQRMMERIAEMERRKKEAGSKKGESASPAPQPPPPVVANGHAALPIVEVQPNEGQGVDPVAATAPARATPTPAQPAPVLELFRPYQSSLSRYPLCRASAASDSASIPSFAPSADVPAPAPADSGKAGIASWVARKRGVDTSRRLCKAEAGGGRCHDTKCKSLHISSFVPTAEEVAEYEALERAAAPTLANDASQ</sequence>
<dbReference type="EMBL" id="CWKI01000015">
    <property type="protein sequence ID" value="CTR11063.1"/>
    <property type="molecule type" value="Genomic_DNA"/>
</dbReference>
<accession>A0A0K3CPZ8</accession>
<feature type="compositionally biased region" description="Acidic residues" evidence="1">
    <location>
        <begin position="341"/>
        <end position="358"/>
    </location>
</feature>
<evidence type="ECO:0000313" key="4">
    <source>
        <dbReference type="Proteomes" id="UP000199069"/>
    </source>
</evidence>
<dbReference type="AlphaFoldDB" id="A0A0K3CPZ8"/>
<evidence type="ECO:0000256" key="1">
    <source>
        <dbReference type="SAM" id="MobiDB-lite"/>
    </source>
</evidence>
<feature type="region of interest" description="Disordered" evidence="1">
    <location>
        <begin position="341"/>
        <end position="487"/>
    </location>
</feature>
<feature type="region of interest" description="Disordered" evidence="1">
    <location>
        <begin position="275"/>
        <end position="321"/>
    </location>
</feature>
<feature type="compositionally biased region" description="Polar residues" evidence="1">
    <location>
        <begin position="275"/>
        <end position="293"/>
    </location>
</feature>
<feature type="compositionally biased region" description="Low complexity" evidence="1">
    <location>
        <begin position="371"/>
        <end position="408"/>
    </location>
</feature>
<reference evidence="3 5" key="2">
    <citation type="journal article" date="2018" name="Elife">
        <title>Functional genomics of lipid metabolism in the oleaginous yeast Rhodosporidium toruloides.</title>
        <authorList>
            <person name="Coradetti S.T."/>
            <person name="Pinel D."/>
            <person name="Geiselman G."/>
            <person name="Ito M."/>
            <person name="Mondo S."/>
            <person name="Reilly M.C."/>
            <person name="Cheng Y.F."/>
            <person name="Bauer S."/>
            <person name="Grigoriev I."/>
            <person name="Gladden J.M."/>
            <person name="Simmons B.A."/>
            <person name="Brem R."/>
            <person name="Arkin A.P."/>
            <person name="Skerker J.M."/>
        </authorList>
    </citation>
    <scope>NUCLEOTIDE SEQUENCE [LARGE SCALE GENOMIC DNA]</scope>
    <source>
        <strain evidence="3 5">NBRC 0880</strain>
    </source>
</reference>
<evidence type="ECO:0000313" key="3">
    <source>
        <dbReference type="EMBL" id="PRQ70538.1"/>
    </source>
</evidence>
<feature type="compositionally biased region" description="Low complexity" evidence="1">
    <location>
        <begin position="210"/>
        <end position="219"/>
    </location>
</feature>
<evidence type="ECO:0000313" key="2">
    <source>
        <dbReference type="EMBL" id="CTR11063.1"/>
    </source>
</evidence>
<feature type="compositionally biased region" description="Low complexity" evidence="1">
    <location>
        <begin position="532"/>
        <end position="551"/>
    </location>
</feature>
<dbReference type="OrthoDB" id="3270652at2759"/>
<name>A0A0K3CPZ8_RHOTO</name>
<dbReference type="EMBL" id="LCTV02000015">
    <property type="protein sequence ID" value="PRQ70538.1"/>
    <property type="molecule type" value="Genomic_DNA"/>
</dbReference>
<organism evidence="2 4">
    <name type="scientific">Rhodotorula toruloides</name>
    <name type="common">Yeast</name>
    <name type="synonym">Rhodosporidium toruloides</name>
    <dbReference type="NCBI Taxonomy" id="5286"/>
    <lineage>
        <taxon>Eukaryota</taxon>
        <taxon>Fungi</taxon>
        <taxon>Dikarya</taxon>
        <taxon>Basidiomycota</taxon>
        <taxon>Pucciniomycotina</taxon>
        <taxon>Microbotryomycetes</taxon>
        <taxon>Sporidiobolales</taxon>
        <taxon>Sporidiobolaceae</taxon>
        <taxon>Rhodotorula</taxon>
    </lineage>
</organism>